<evidence type="ECO:0000256" key="1">
    <source>
        <dbReference type="SAM" id="Phobius"/>
    </source>
</evidence>
<proteinExistence type="predicted"/>
<feature type="transmembrane region" description="Helical" evidence="1">
    <location>
        <begin position="353"/>
        <end position="372"/>
    </location>
</feature>
<dbReference type="EMBL" id="UOGJ01000133">
    <property type="protein sequence ID" value="VAX37616.1"/>
    <property type="molecule type" value="Genomic_DNA"/>
</dbReference>
<dbReference type="AlphaFoldDB" id="A0A3B1D430"/>
<feature type="transmembrane region" description="Helical" evidence="1">
    <location>
        <begin position="208"/>
        <end position="224"/>
    </location>
</feature>
<feature type="transmembrane region" description="Helical" evidence="1">
    <location>
        <begin position="409"/>
        <end position="427"/>
    </location>
</feature>
<feature type="transmembrane region" description="Helical" evidence="1">
    <location>
        <begin position="236"/>
        <end position="253"/>
    </location>
</feature>
<feature type="transmembrane region" description="Helical" evidence="1">
    <location>
        <begin position="35"/>
        <end position="57"/>
    </location>
</feature>
<gene>
    <name evidence="2" type="ORF">MNBD_UNCLBAC01-1637</name>
</gene>
<feature type="transmembrane region" description="Helical" evidence="1">
    <location>
        <begin position="304"/>
        <end position="326"/>
    </location>
</feature>
<evidence type="ECO:0008006" key="3">
    <source>
        <dbReference type="Google" id="ProtNLM"/>
    </source>
</evidence>
<protein>
    <recommendedName>
        <fullName evidence="3">Glycosyltransferase RgtA/B/C/D-like domain-containing protein</fullName>
    </recommendedName>
</protein>
<feature type="transmembrane region" description="Helical" evidence="1">
    <location>
        <begin position="182"/>
        <end position="202"/>
    </location>
</feature>
<keyword evidence="1" id="KW-0472">Membrane</keyword>
<feature type="transmembrane region" description="Helical" evidence="1">
    <location>
        <begin position="439"/>
        <end position="461"/>
    </location>
</feature>
<feature type="transmembrane region" description="Helical" evidence="1">
    <location>
        <begin position="6"/>
        <end position="23"/>
    </location>
</feature>
<keyword evidence="1" id="KW-1133">Transmembrane helix</keyword>
<sequence>MIFIALPFIISFFIGYLLIHCFFKETQQPPFFIHVFLAGGLGLGISAFITFTSFLIFNQLNPFFIKITNIFFLIFLTIIYMRTLIKHKTYPFKNFPIRATIPFLLLGIIAIPLWFQSIFYAFGGWDAWATWNLKAKFLFLGGENWQNLLEPVMWRSSPHYPLLLPLINVWGWCWTKTPLFQIPVLTAFSTTLLTVGLLFAGLKKLTSSHWSLLPCIFLLTSPLLNKLSLSQYADGLLGYYLLASILCLILARMNTCKIFAFLSGIFCGLLSFTKTEGLAAAALIILFALPYLLWKNKEKKITPLLLTFFIGAGIAFLPTLIFKFIYSPGNQTFINGLISTEAPSKLIRLKITLGFYLVEMFGLVWNAGLLLNPKNTMAYIELKWCSVWLVATASILLSFRKLFKKESLLIPFFLISYMTIFTFYYFFNTKFSIEWWLQVTLHRVLAAMLPTVLFWVFWMAWQKKGSEPFLNPTK</sequence>
<accession>A0A3B1D430</accession>
<name>A0A3B1D430_9ZZZZ</name>
<feature type="transmembrane region" description="Helical" evidence="1">
    <location>
        <begin position="101"/>
        <end position="122"/>
    </location>
</feature>
<reference evidence="2" key="1">
    <citation type="submission" date="2018-06" db="EMBL/GenBank/DDBJ databases">
        <authorList>
            <person name="Zhirakovskaya E."/>
        </authorList>
    </citation>
    <scope>NUCLEOTIDE SEQUENCE</scope>
</reference>
<keyword evidence="1" id="KW-0812">Transmembrane</keyword>
<organism evidence="2">
    <name type="scientific">hydrothermal vent metagenome</name>
    <dbReference type="NCBI Taxonomy" id="652676"/>
    <lineage>
        <taxon>unclassified sequences</taxon>
        <taxon>metagenomes</taxon>
        <taxon>ecological metagenomes</taxon>
    </lineage>
</organism>
<feature type="transmembrane region" description="Helical" evidence="1">
    <location>
        <begin position="259"/>
        <end position="292"/>
    </location>
</feature>
<evidence type="ECO:0000313" key="2">
    <source>
        <dbReference type="EMBL" id="VAX37616.1"/>
    </source>
</evidence>
<feature type="transmembrane region" description="Helical" evidence="1">
    <location>
        <begin position="63"/>
        <end position="81"/>
    </location>
</feature>